<dbReference type="EMBL" id="JAVDYG010000001">
    <property type="protein sequence ID" value="MDR7361822.1"/>
    <property type="molecule type" value="Genomic_DNA"/>
</dbReference>
<dbReference type="Pfam" id="PF13459">
    <property type="entry name" value="Fer4_15"/>
    <property type="match status" value="1"/>
</dbReference>
<keyword evidence="7" id="KW-0003">3Fe-4S</keyword>
<keyword evidence="9" id="KW-1185">Reference proteome</keyword>
<dbReference type="SUPFAM" id="SSF54862">
    <property type="entry name" value="4Fe-4S ferredoxins"/>
    <property type="match status" value="1"/>
</dbReference>
<name>A0ABU2BT55_9ACTN</name>
<evidence type="ECO:0000256" key="3">
    <source>
        <dbReference type="ARBA" id="ARBA00022723"/>
    </source>
</evidence>
<protein>
    <submittedName>
        <fullName evidence="8">Ferredoxin</fullName>
    </submittedName>
</protein>
<comment type="cofactor">
    <cofactor evidence="1">
        <name>[3Fe-4S] cluster</name>
        <dbReference type="ChEBI" id="CHEBI:21137"/>
    </cofactor>
</comment>
<organism evidence="8 9">
    <name type="scientific">Nocardioides marmoribigeumensis</name>
    <dbReference type="NCBI Taxonomy" id="433649"/>
    <lineage>
        <taxon>Bacteria</taxon>
        <taxon>Bacillati</taxon>
        <taxon>Actinomycetota</taxon>
        <taxon>Actinomycetes</taxon>
        <taxon>Propionibacteriales</taxon>
        <taxon>Nocardioidaceae</taxon>
        <taxon>Nocardioides</taxon>
    </lineage>
</organism>
<proteinExistence type="predicted"/>
<keyword evidence="4" id="KW-0249">Electron transport</keyword>
<dbReference type="Gene3D" id="3.30.70.20">
    <property type="match status" value="1"/>
</dbReference>
<evidence type="ECO:0000256" key="5">
    <source>
        <dbReference type="ARBA" id="ARBA00023004"/>
    </source>
</evidence>
<evidence type="ECO:0000256" key="4">
    <source>
        <dbReference type="ARBA" id="ARBA00022982"/>
    </source>
</evidence>
<keyword evidence="5" id="KW-0408">Iron</keyword>
<dbReference type="PANTHER" id="PTHR36923">
    <property type="entry name" value="FERREDOXIN"/>
    <property type="match status" value="1"/>
</dbReference>
<dbReference type="PANTHER" id="PTHR36923:SF3">
    <property type="entry name" value="FERREDOXIN"/>
    <property type="match status" value="1"/>
</dbReference>
<evidence type="ECO:0000256" key="2">
    <source>
        <dbReference type="ARBA" id="ARBA00022448"/>
    </source>
</evidence>
<evidence type="ECO:0000313" key="9">
    <source>
        <dbReference type="Proteomes" id="UP001183648"/>
    </source>
</evidence>
<sequence>MRIHADHTVCEGIGMCEATADDYFEVGDDGFVKVLDDSPEESERTYVKAAVEACPVSALRLEG</sequence>
<gene>
    <name evidence="8" type="ORF">J2S63_001375</name>
</gene>
<dbReference type="InterPro" id="IPR051269">
    <property type="entry name" value="Fe-S_cluster_ET"/>
</dbReference>
<evidence type="ECO:0000256" key="7">
    <source>
        <dbReference type="ARBA" id="ARBA00023291"/>
    </source>
</evidence>
<comment type="caution">
    <text evidence="8">The sequence shown here is derived from an EMBL/GenBank/DDBJ whole genome shotgun (WGS) entry which is preliminary data.</text>
</comment>
<keyword evidence="6" id="KW-0411">Iron-sulfur</keyword>
<keyword evidence="3" id="KW-0479">Metal-binding</keyword>
<evidence type="ECO:0000256" key="1">
    <source>
        <dbReference type="ARBA" id="ARBA00001927"/>
    </source>
</evidence>
<evidence type="ECO:0000313" key="8">
    <source>
        <dbReference type="EMBL" id="MDR7361822.1"/>
    </source>
</evidence>
<accession>A0ABU2BT55</accession>
<dbReference type="Proteomes" id="UP001183648">
    <property type="component" value="Unassembled WGS sequence"/>
</dbReference>
<dbReference type="RefSeq" id="WP_310300368.1">
    <property type="nucleotide sequence ID" value="NZ_BAAAPS010000008.1"/>
</dbReference>
<reference evidence="8 9" key="1">
    <citation type="submission" date="2023-07" db="EMBL/GenBank/DDBJ databases">
        <title>Sequencing the genomes of 1000 actinobacteria strains.</title>
        <authorList>
            <person name="Klenk H.-P."/>
        </authorList>
    </citation>
    <scope>NUCLEOTIDE SEQUENCE [LARGE SCALE GENOMIC DNA]</scope>
    <source>
        <strain evidence="8 9">DSM 19426</strain>
    </source>
</reference>
<keyword evidence="2" id="KW-0813">Transport</keyword>
<evidence type="ECO:0000256" key="6">
    <source>
        <dbReference type="ARBA" id="ARBA00023014"/>
    </source>
</evidence>